<name>A0ACA9KSS5_9GLOM</name>
<reference evidence="1" key="1">
    <citation type="submission" date="2021-06" db="EMBL/GenBank/DDBJ databases">
        <authorList>
            <person name="Kallberg Y."/>
            <person name="Tangrot J."/>
            <person name="Rosling A."/>
        </authorList>
    </citation>
    <scope>NUCLEOTIDE SEQUENCE</scope>
    <source>
        <strain evidence="1">MA461A</strain>
    </source>
</reference>
<accession>A0ACA9KSS5</accession>
<evidence type="ECO:0000313" key="2">
    <source>
        <dbReference type="Proteomes" id="UP000789920"/>
    </source>
</evidence>
<organism evidence="1 2">
    <name type="scientific">Racocetra persica</name>
    <dbReference type="NCBI Taxonomy" id="160502"/>
    <lineage>
        <taxon>Eukaryota</taxon>
        <taxon>Fungi</taxon>
        <taxon>Fungi incertae sedis</taxon>
        <taxon>Mucoromycota</taxon>
        <taxon>Glomeromycotina</taxon>
        <taxon>Glomeromycetes</taxon>
        <taxon>Diversisporales</taxon>
        <taxon>Gigasporaceae</taxon>
        <taxon>Racocetra</taxon>
    </lineage>
</organism>
<evidence type="ECO:0000313" key="1">
    <source>
        <dbReference type="EMBL" id="CAG8488180.1"/>
    </source>
</evidence>
<keyword evidence="2" id="KW-1185">Reference proteome</keyword>
<dbReference type="EMBL" id="CAJVQC010001133">
    <property type="protein sequence ID" value="CAG8488180.1"/>
    <property type="molecule type" value="Genomic_DNA"/>
</dbReference>
<comment type="caution">
    <text evidence="1">The sequence shown here is derived from an EMBL/GenBank/DDBJ whole genome shotgun (WGS) entry which is preliminary data.</text>
</comment>
<proteinExistence type="predicted"/>
<protein>
    <submittedName>
        <fullName evidence="1">33960_t:CDS:1</fullName>
    </submittedName>
</protein>
<dbReference type="Proteomes" id="UP000789920">
    <property type="component" value="Unassembled WGS sequence"/>
</dbReference>
<gene>
    <name evidence="1" type="ORF">RPERSI_LOCUS1268</name>
</gene>
<sequence>MSKRMLGKLSFLVGGTFGGTFGVFIGYYLNKPREVKEWSPGSSYMINLPSKEKQWLPQVLAPFGGYPGPVHDALPRKAYYSSFNRRLHHPNWVFEHLTKDSLKIGEGVDRKFSKFREDSDIPEMFNAKLTDYIRSGYDRGHMAPAADAKNTQESLDETFYLTNIAPQVGNGFNRDYWAFLEEFCRKLVLKEHFKDVYIFTGPAYLPKKEEDGKWYVKYQLIGEPPNVAVPTHFFKVILAVKENDSGKLHALGCFLLPNQPIPHNDPLENYAVPLNALERTTGLRFFENLKEETVPLCEATKCELIPPHKWISSDEREKLLTDQEPKKLIS</sequence>